<feature type="domain" description="Major facilitator superfamily (MFS) profile" evidence="6">
    <location>
        <begin position="1"/>
        <end position="386"/>
    </location>
</feature>
<feature type="transmembrane region" description="Helical" evidence="5">
    <location>
        <begin position="98"/>
        <end position="122"/>
    </location>
</feature>
<dbReference type="HOGENOM" id="CLU_001265_10_11_7"/>
<evidence type="ECO:0000256" key="4">
    <source>
        <dbReference type="ARBA" id="ARBA00023136"/>
    </source>
</evidence>
<dbReference type="EMBL" id="CP001816">
    <property type="protein sequence ID" value="ACZ12586.1"/>
    <property type="molecule type" value="Genomic_DNA"/>
</dbReference>
<reference evidence="7 8" key="2">
    <citation type="journal article" date="2010" name="Stand. Genomic Sci.">
        <title>Complete genome sequence of Sulfurospirillum deleyianum type strain (5175).</title>
        <authorList>
            <person name="Sikorski J."/>
            <person name="Lapidus A."/>
            <person name="Copeland A."/>
            <person name="Glavina Del Rio T."/>
            <person name="Nolan M."/>
            <person name="Lucas S."/>
            <person name="Chen F."/>
            <person name="Tice H."/>
            <person name="Cheng J.F."/>
            <person name="Saunders E."/>
            <person name="Bruce D."/>
            <person name="Goodwin L."/>
            <person name="Pitluck S."/>
            <person name="Ovchinnikova G."/>
            <person name="Pati A."/>
            <person name="Ivanova N."/>
            <person name="Mavromatis K."/>
            <person name="Chen A."/>
            <person name="Palaniappan K."/>
            <person name="Chain P."/>
            <person name="Land M."/>
            <person name="Hauser L."/>
            <person name="Chang Y.J."/>
            <person name="Jeffries C.D."/>
            <person name="Brettin T."/>
            <person name="Detter J.C."/>
            <person name="Han C."/>
            <person name="Rohde M."/>
            <person name="Lang E."/>
            <person name="Spring S."/>
            <person name="Goker M."/>
            <person name="Bristow J."/>
            <person name="Eisen J.A."/>
            <person name="Markowitz V."/>
            <person name="Hugenholtz P."/>
            <person name="Kyrpides N.C."/>
            <person name="Klenk H.P."/>
        </authorList>
    </citation>
    <scope>NUCLEOTIDE SEQUENCE [LARGE SCALE GENOMIC DNA]</scope>
    <source>
        <strain evidence="8">ATCC 51133 / DSM 6946 / 5175</strain>
    </source>
</reference>
<feature type="transmembrane region" description="Helical" evidence="5">
    <location>
        <begin position="7"/>
        <end position="31"/>
    </location>
</feature>
<name>D1B3B6_SULD5</name>
<feature type="transmembrane region" description="Helical" evidence="5">
    <location>
        <begin position="37"/>
        <end position="57"/>
    </location>
</feature>
<evidence type="ECO:0000256" key="5">
    <source>
        <dbReference type="SAM" id="Phobius"/>
    </source>
</evidence>
<feature type="transmembrane region" description="Helical" evidence="5">
    <location>
        <begin position="246"/>
        <end position="266"/>
    </location>
</feature>
<dbReference type="PANTHER" id="PTHR23546:SF1">
    <property type="entry name" value="MEMBRANE PROTEIN"/>
    <property type="match status" value="1"/>
</dbReference>
<dbReference type="PANTHER" id="PTHR23546">
    <property type="entry name" value="TRANSPORT PROTEIN"/>
    <property type="match status" value="1"/>
</dbReference>
<feature type="transmembrane region" description="Helical" evidence="5">
    <location>
        <begin position="209"/>
        <end position="234"/>
    </location>
</feature>
<keyword evidence="3 5" id="KW-1133">Transmembrane helix</keyword>
<dbReference type="Pfam" id="PF07690">
    <property type="entry name" value="MFS_1"/>
    <property type="match status" value="1"/>
</dbReference>
<dbReference type="OrthoDB" id="9812221at2"/>
<feature type="transmembrane region" description="Helical" evidence="5">
    <location>
        <begin position="143"/>
        <end position="164"/>
    </location>
</feature>
<dbReference type="RefSeq" id="WP_012857336.1">
    <property type="nucleotide sequence ID" value="NC_013512.1"/>
</dbReference>
<dbReference type="KEGG" id="sdl:Sdel_1570"/>
<evidence type="ECO:0000256" key="1">
    <source>
        <dbReference type="ARBA" id="ARBA00004141"/>
    </source>
</evidence>
<dbReference type="InterPro" id="IPR036259">
    <property type="entry name" value="MFS_trans_sf"/>
</dbReference>
<keyword evidence="4 5" id="KW-0472">Membrane</keyword>
<dbReference type="InterPro" id="IPR001958">
    <property type="entry name" value="Tet-R_TetA/multi-R_MdtG-like"/>
</dbReference>
<feature type="transmembrane region" description="Helical" evidence="5">
    <location>
        <begin position="302"/>
        <end position="323"/>
    </location>
</feature>
<protein>
    <submittedName>
        <fullName evidence="7">Major facilitator superfamily MFS_1</fullName>
    </submittedName>
</protein>
<dbReference type="PRINTS" id="PR01035">
    <property type="entry name" value="TCRTETA"/>
</dbReference>
<organism evidence="7 8">
    <name type="scientific">Sulfurospirillum deleyianum (strain ATCC 51133 / DSM 6946 / 5175)</name>
    <dbReference type="NCBI Taxonomy" id="525898"/>
    <lineage>
        <taxon>Bacteria</taxon>
        <taxon>Pseudomonadati</taxon>
        <taxon>Campylobacterota</taxon>
        <taxon>Epsilonproteobacteria</taxon>
        <taxon>Campylobacterales</taxon>
        <taxon>Sulfurospirillaceae</taxon>
        <taxon>Sulfurospirillum</taxon>
    </lineage>
</organism>
<feature type="transmembrane region" description="Helical" evidence="5">
    <location>
        <begin position="364"/>
        <end position="382"/>
    </location>
</feature>
<keyword evidence="8" id="KW-1185">Reference proteome</keyword>
<proteinExistence type="predicted"/>
<dbReference type="SUPFAM" id="SSF103473">
    <property type="entry name" value="MFS general substrate transporter"/>
    <property type="match status" value="1"/>
</dbReference>
<dbReference type="PROSITE" id="PS50850">
    <property type="entry name" value="MFS"/>
    <property type="match status" value="1"/>
</dbReference>
<evidence type="ECO:0000256" key="3">
    <source>
        <dbReference type="ARBA" id="ARBA00022989"/>
    </source>
</evidence>
<evidence type="ECO:0000259" key="6">
    <source>
        <dbReference type="PROSITE" id="PS50850"/>
    </source>
</evidence>
<dbReference type="Proteomes" id="UP000002222">
    <property type="component" value="Chromosome"/>
</dbReference>
<reference evidence="8" key="1">
    <citation type="submission" date="2009-11" db="EMBL/GenBank/DDBJ databases">
        <title>The complete genome of Sulfurospirillum deleyianum DSM 6946.</title>
        <authorList>
            <consortium name="US DOE Joint Genome Institute (JGI-PGF)"/>
            <person name="Lucas S."/>
            <person name="Copeland A."/>
            <person name="Lapidus A."/>
            <person name="Glavina del Rio T."/>
            <person name="Dalin E."/>
            <person name="Tice H."/>
            <person name="Bruce D."/>
            <person name="Goodwin L."/>
            <person name="Pitluck S."/>
            <person name="Kyrpides N."/>
            <person name="Mavromatis K."/>
            <person name="Ivanova N."/>
            <person name="Ovchinnikova G."/>
            <person name="Munk A.C."/>
            <person name="Lu M."/>
            <person name="Brettin T."/>
            <person name="Detter J.C."/>
            <person name="Han C."/>
            <person name="Tapia R."/>
            <person name="Larimer F."/>
            <person name="Land M."/>
            <person name="Hauser L."/>
            <person name="Markowitz V."/>
            <person name="Cheng J.F."/>
            <person name="Hugenholtz P."/>
            <person name="Woyke T."/>
            <person name="Wu D."/>
            <person name="Aumann P."/>
            <person name="Schneider S."/>
            <person name="Lang E."/>
            <person name="Spring S."/>
            <person name="Klenk H.P."/>
            <person name="Eisen J.A."/>
        </authorList>
    </citation>
    <scope>NUCLEOTIDE SEQUENCE [LARGE SCALE GENOMIC DNA]</scope>
    <source>
        <strain evidence="8">ATCC 51133 / DSM 6946 / 5175</strain>
    </source>
</reference>
<evidence type="ECO:0000256" key="2">
    <source>
        <dbReference type="ARBA" id="ARBA00022692"/>
    </source>
</evidence>
<dbReference type="eggNOG" id="COG2814">
    <property type="taxonomic scope" value="Bacteria"/>
</dbReference>
<comment type="subcellular location">
    <subcellularLocation>
        <location evidence="1">Membrane</location>
        <topology evidence="1">Multi-pass membrane protein</topology>
    </subcellularLocation>
</comment>
<keyword evidence="2 5" id="KW-0812">Transmembrane</keyword>
<evidence type="ECO:0000313" key="8">
    <source>
        <dbReference type="Proteomes" id="UP000002222"/>
    </source>
</evidence>
<dbReference type="GO" id="GO:0016020">
    <property type="term" value="C:membrane"/>
    <property type="evidence" value="ECO:0007669"/>
    <property type="project" value="UniProtKB-SubCell"/>
</dbReference>
<dbReference type="Gene3D" id="1.20.1250.20">
    <property type="entry name" value="MFS general substrate transporter like domains"/>
    <property type="match status" value="1"/>
</dbReference>
<accession>D1B3B6</accession>
<sequence precursor="true">MKEMKTLMVVNVLCVAAMMAFLAVVGPIIRALKMEEWHAGLTVALAGLIWVVMARYWGKKSDRVGRKPILVLGVLGVGVSYLLLALFVDYALLNVPSLLLSLVMLVCIRGLIGLFYAAIPAVSSALIADKVDAHHRTGYMAKLGASNGIGMILGPALGGFLAVYGLHVPLYTFAILPMIAAWLVYKTIPKTPKHHVEEMPHPKWSDVRLRLPMIAAFLTMYSVITSQVCLGFFILDTLALDANETAKVTGIILSLLGICFIVAQVFVSKVKGCTPHTWLRLGGSIAALGYVMISLSHTVIPLGLGFCVATFGMGFIFPAFQALAANNVSELEQGAAAGTVSSAQGMGMIVGPMVSTLLYKIDPIIPFVFAAIAFAFLVLFALKKSQFERELSLG</sequence>
<dbReference type="AlphaFoldDB" id="D1B3B6"/>
<dbReference type="STRING" id="525898.Sdel_1570"/>
<gene>
    <name evidence="7" type="ordered locus">Sdel_1570</name>
</gene>
<feature type="transmembrane region" description="Helical" evidence="5">
    <location>
        <begin position="278"/>
        <end position="296"/>
    </location>
</feature>
<dbReference type="InterPro" id="IPR020846">
    <property type="entry name" value="MFS_dom"/>
</dbReference>
<dbReference type="InterPro" id="IPR011701">
    <property type="entry name" value="MFS"/>
</dbReference>
<dbReference type="GO" id="GO:0022857">
    <property type="term" value="F:transmembrane transporter activity"/>
    <property type="evidence" value="ECO:0007669"/>
    <property type="project" value="InterPro"/>
</dbReference>
<feature type="transmembrane region" description="Helical" evidence="5">
    <location>
        <begin position="69"/>
        <end position="92"/>
    </location>
</feature>
<evidence type="ECO:0000313" key="7">
    <source>
        <dbReference type="EMBL" id="ACZ12586.1"/>
    </source>
</evidence>